<name>A0A0F9N1J1_9ZZZZ</name>
<protein>
    <submittedName>
        <fullName evidence="1">Uncharacterized protein</fullName>
    </submittedName>
</protein>
<accession>A0A0F9N1J1</accession>
<sequence length="112" mass="12062">MKKATSIIIFVATAGLLLSILVAVACGSRGLEQATPGDTTPTKTDVVTETPIVDLGEVRFGGRTYLRFYDPGSRVLCYKSDGYTELSCVYTGFSSGYPELAKVWNTPVEGDR</sequence>
<evidence type="ECO:0000313" key="1">
    <source>
        <dbReference type="EMBL" id="KKN11824.1"/>
    </source>
</evidence>
<dbReference type="PROSITE" id="PS51257">
    <property type="entry name" value="PROKAR_LIPOPROTEIN"/>
    <property type="match status" value="1"/>
</dbReference>
<comment type="caution">
    <text evidence="1">The sequence shown here is derived from an EMBL/GenBank/DDBJ whole genome shotgun (WGS) entry which is preliminary data.</text>
</comment>
<reference evidence="1" key="1">
    <citation type="journal article" date="2015" name="Nature">
        <title>Complex archaea that bridge the gap between prokaryotes and eukaryotes.</title>
        <authorList>
            <person name="Spang A."/>
            <person name="Saw J.H."/>
            <person name="Jorgensen S.L."/>
            <person name="Zaremba-Niedzwiedzka K."/>
            <person name="Martijn J."/>
            <person name="Lind A.E."/>
            <person name="van Eijk R."/>
            <person name="Schleper C."/>
            <person name="Guy L."/>
            <person name="Ettema T.J."/>
        </authorList>
    </citation>
    <scope>NUCLEOTIDE SEQUENCE</scope>
</reference>
<gene>
    <name evidence="1" type="ORF">LCGC14_1022770</name>
</gene>
<organism evidence="1">
    <name type="scientific">marine sediment metagenome</name>
    <dbReference type="NCBI Taxonomy" id="412755"/>
    <lineage>
        <taxon>unclassified sequences</taxon>
        <taxon>metagenomes</taxon>
        <taxon>ecological metagenomes</taxon>
    </lineage>
</organism>
<dbReference type="EMBL" id="LAZR01004097">
    <property type="protein sequence ID" value="KKN11824.1"/>
    <property type="molecule type" value="Genomic_DNA"/>
</dbReference>
<dbReference type="AlphaFoldDB" id="A0A0F9N1J1"/>
<proteinExistence type="predicted"/>